<dbReference type="InterPro" id="IPR007159">
    <property type="entry name" value="SpoVT-AbrB_dom"/>
</dbReference>
<keyword evidence="3" id="KW-1185">Reference proteome</keyword>
<dbReference type="NCBIfam" id="TIGR01439">
    <property type="entry name" value="lp_hng_hel_AbrB"/>
    <property type="match status" value="1"/>
</dbReference>
<dbReference type="GO" id="GO:0003677">
    <property type="term" value="F:DNA binding"/>
    <property type="evidence" value="ECO:0007669"/>
    <property type="project" value="InterPro"/>
</dbReference>
<dbReference type="SUPFAM" id="SSF89447">
    <property type="entry name" value="AbrB/MazE/MraZ-like"/>
    <property type="match status" value="1"/>
</dbReference>
<dbReference type="InterPro" id="IPR052975">
    <property type="entry name" value="Repressor-like_regulatory"/>
</dbReference>
<dbReference type="BioCyc" id="IAGG583356:GHAH-694-MONOMER"/>
<proteinExistence type="predicted"/>
<dbReference type="Proteomes" id="UP000001304">
    <property type="component" value="Chromosome"/>
</dbReference>
<dbReference type="AlphaFoldDB" id="E0SSX8"/>
<dbReference type="SMART" id="SM00966">
    <property type="entry name" value="SpoVT_AbrB"/>
    <property type="match status" value="1"/>
</dbReference>
<evidence type="ECO:0000259" key="1">
    <source>
        <dbReference type="PROSITE" id="PS51740"/>
    </source>
</evidence>
<dbReference type="STRING" id="583356.Igag_0698"/>
<dbReference type="PANTHER" id="PTHR34860:SF6">
    <property type="entry name" value="REPRESSOR-LIKE PROTEIN SSO7C3"/>
    <property type="match status" value="1"/>
</dbReference>
<evidence type="ECO:0000313" key="2">
    <source>
        <dbReference type="EMBL" id="ADM27528.1"/>
    </source>
</evidence>
<dbReference type="KEGG" id="iag:Igag_0698"/>
<dbReference type="Gene3D" id="2.10.260.10">
    <property type="match status" value="1"/>
</dbReference>
<evidence type="ECO:0000313" key="3">
    <source>
        <dbReference type="Proteomes" id="UP000001304"/>
    </source>
</evidence>
<dbReference type="Pfam" id="PF04014">
    <property type="entry name" value="MazE_antitoxin"/>
    <property type="match status" value="1"/>
</dbReference>
<organism evidence="2 3">
    <name type="scientific">Ignisphaera aggregans (strain DSM 17230 / JCM 13409 / AQ1.S1)</name>
    <dbReference type="NCBI Taxonomy" id="583356"/>
    <lineage>
        <taxon>Archaea</taxon>
        <taxon>Thermoproteota</taxon>
        <taxon>Thermoprotei</taxon>
        <taxon>Desulfurococcales</taxon>
        <taxon>Desulfurococcaceae</taxon>
        <taxon>Ignisphaera</taxon>
    </lineage>
</organism>
<feature type="domain" description="SpoVT-AbrB" evidence="1">
    <location>
        <begin position="4"/>
        <end position="49"/>
    </location>
</feature>
<dbReference type="EMBL" id="CP002098">
    <property type="protein sequence ID" value="ADM27528.1"/>
    <property type="molecule type" value="Genomic_DNA"/>
</dbReference>
<dbReference type="PROSITE" id="PS51740">
    <property type="entry name" value="SPOVT_ABRB"/>
    <property type="match status" value="1"/>
</dbReference>
<accession>E0SSX8</accession>
<reference evidence="2 3" key="1">
    <citation type="journal article" date="2010" name="Stand. Genomic Sci.">
        <title>Complete genome sequence of Ignisphaera aggregans type strain (AQ1.S1).</title>
        <authorList>
            <person name="Goker M."/>
            <person name="Held B."/>
            <person name="Lapidus A."/>
            <person name="Nolan M."/>
            <person name="Spring S."/>
            <person name="Yasawong M."/>
            <person name="Lucas S."/>
            <person name="Glavina Del Rio T."/>
            <person name="Tice H."/>
            <person name="Cheng J.F."/>
            <person name="Goodwin L."/>
            <person name="Tapia R."/>
            <person name="Pitluck S."/>
            <person name="Liolios K."/>
            <person name="Ivanova N."/>
            <person name="Mavromatis K."/>
            <person name="Mikhailova N."/>
            <person name="Pati A."/>
            <person name="Chen A."/>
            <person name="Palaniappan K."/>
            <person name="Brambilla E."/>
            <person name="Land M."/>
            <person name="Hauser L."/>
            <person name="Chang Y.J."/>
            <person name="Jeffries C.D."/>
            <person name="Brettin T."/>
            <person name="Detter J.C."/>
            <person name="Han C."/>
            <person name="Rohde M."/>
            <person name="Sikorski J."/>
            <person name="Woyke T."/>
            <person name="Bristow J."/>
            <person name="Eisen J.A."/>
            <person name="Markowitz V."/>
            <person name="Hugenholtz P."/>
            <person name="Kyrpides N.C."/>
            <person name="Klenk H.P."/>
        </authorList>
    </citation>
    <scope>NUCLEOTIDE SEQUENCE [LARGE SCALE GENOMIC DNA]</scope>
    <source>
        <strain evidence="3">DSM 17230 / JCM 13409 / AQ1.S1</strain>
    </source>
</reference>
<sequence length="82" mass="9261">MSLTIKTRVGRKNTIYIPKAIAEAVGLREGDIVTISVKNGKIVIEVIPNPFDLALRGSKFAETTFEEFERESEEMQSELFKE</sequence>
<dbReference type="HOGENOM" id="CLU_158484_3_0_2"/>
<dbReference type="InterPro" id="IPR037914">
    <property type="entry name" value="SpoVT-AbrB_sf"/>
</dbReference>
<name>E0SSX8_IGNAA</name>
<dbReference type="PANTHER" id="PTHR34860">
    <property type="entry name" value="REPRESSOR-LIKE PROTEIN SSO7C3"/>
    <property type="match status" value="1"/>
</dbReference>
<gene>
    <name evidence="2" type="ordered locus">Igag_0698</name>
</gene>
<protein>
    <submittedName>
        <fullName evidence="2">Transcriptional regulator/antitoxin, MazE</fullName>
    </submittedName>
</protein>